<organism evidence="2 3">
    <name type="scientific">Symbiodinium natans</name>
    <dbReference type="NCBI Taxonomy" id="878477"/>
    <lineage>
        <taxon>Eukaryota</taxon>
        <taxon>Sar</taxon>
        <taxon>Alveolata</taxon>
        <taxon>Dinophyceae</taxon>
        <taxon>Suessiales</taxon>
        <taxon>Symbiodiniaceae</taxon>
        <taxon>Symbiodinium</taxon>
    </lineage>
</organism>
<keyword evidence="1" id="KW-0732">Signal</keyword>
<evidence type="ECO:0000313" key="3">
    <source>
        <dbReference type="Proteomes" id="UP000604046"/>
    </source>
</evidence>
<proteinExistence type="predicted"/>
<protein>
    <submittedName>
        <fullName evidence="2">Uncharacterized protein</fullName>
    </submittedName>
</protein>
<feature type="signal peptide" evidence="1">
    <location>
        <begin position="1"/>
        <end position="26"/>
    </location>
</feature>
<keyword evidence="3" id="KW-1185">Reference proteome</keyword>
<evidence type="ECO:0000313" key="2">
    <source>
        <dbReference type="EMBL" id="CAE7342271.1"/>
    </source>
</evidence>
<sequence>MIRDVMLLYTLVLVRSSMAMPRSTSALEMDLVGVLSQHLHSTVDINVEIGDAVWSANRAAELGAMHASSRLGSLDMEAPFAVNNRSGTGTSPLESFTVGTVSRPASQNAPGGIHVVTTRYHPVSRADLTAPSVNSVNQEYPASDALPSAAAGRLLESLD</sequence>
<feature type="chain" id="PRO_5032519293" evidence="1">
    <location>
        <begin position="27"/>
        <end position="159"/>
    </location>
</feature>
<gene>
    <name evidence="2" type="ORF">SNAT2548_LOCUS17914</name>
</gene>
<comment type="caution">
    <text evidence="2">The sequence shown here is derived from an EMBL/GenBank/DDBJ whole genome shotgun (WGS) entry which is preliminary data.</text>
</comment>
<name>A0A812P6J3_9DINO</name>
<dbReference type="EMBL" id="CAJNDS010002128">
    <property type="protein sequence ID" value="CAE7342271.1"/>
    <property type="molecule type" value="Genomic_DNA"/>
</dbReference>
<reference evidence="2" key="1">
    <citation type="submission" date="2021-02" db="EMBL/GenBank/DDBJ databases">
        <authorList>
            <person name="Dougan E. K."/>
            <person name="Rhodes N."/>
            <person name="Thang M."/>
            <person name="Chan C."/>
        </authorList>
    </citation>
    <scope>NUCLEOTIDE SEQUENCE</scope>
</reference>
<evidence type="ECO:0000256" key="1">
    <source>
        <dbReference type="SAM" id="SignalP"/>
    </source>
</evidence>
<dbReference type="Proteomes" id="UP000604046">
    <property type="component" value="Unassembled WGS sequence"/>
</dbReference>
<accession>A0A812P6J3</accession>
<dbReference type="AlphaFoldDB" id="A0A812P6J3"/>